<gene>
    <name evidence="2" type="ORF">T310_4343</name>
</gene>
<dbReference type="Proteomes" id="UP000053958">
    <property type="component" value="Unassembled WGS sequence"/>
</dbReference>
<keyword evidence="3" id="KW-1185">Reference proteome</keyword>
<dbReference type="AlphaFoldDB" id="A0A0F4YU57"/>
<dbReference type="RefSeq" id="XP_013328242.1">
    <property type="nucleotide sequence ID" value="XM_013472788.1"/>
</dbReference>
<name>A0A0F4YU57_RASE3</name>
<comment type="caution">
    <text evidence="2">The sequence shown here is derived from an EMBL/GenBank/DDBJ whole genome shotgun (WGS) entry which is preliminary data.</text>
</comment>
<organism evidence="2 3">
    <name type="scientific">Rasamsonia emersonii (strain ATCC 16479 / CBS 393.64 / IMI 116815)</name>
    <dbReference type="NCBI Taxonomy" id="1408163"/>
    <lineage>
        <taxon>Eukaryota</taxon>
        <taxon>Fungi</taxon>
        <taxon>Dikarya</taxon>
        <taxon>Ascomycota</taxon>
        <taxon>Pezizomycotina</taxon>
        <taxon>Eurotiomycetes</taxon>
        <taxon>Eurotiomycetidae</taxon>
        <taxon>Eurotiales</taxon>
        <taxon>Trichocomaceae</taxon>
        <taxon>Rasamsonia</taxon>
    </lineage>
</organism>
<feature type="region of interest" description="Disordered" evidence="1">
    <location>
        <begin position="170"/>
        <end position="200"/>
    </location>
</feature>
<evidence type="ECO:0000256" key="1">
    <source>
        <dbReference type="SAM" id="MobiDB-lite"/>
    </source>
</evidence>
<evidence type="ECO:0000313" key="3">
    <source>
        <dbReference type="Proteomes" id="UP000053958"/>
    </source>
</evidence>
<reference evidence="2 3" key="1">
    <citation type="submission" date="2015-04" db="EMBL/GenBank/DDBJ databases">
        <authorList>
            <person name="Heijne W.H."/>
            <person name="Fedorova N.D."/>
            <person name="Nierman W.C."/>
            <person name="Vollebregt A.W."/>
            <person name="Zhao Z."/>
            <person name="Wu L."/>
            <person name="Kumar M."/>
            <person name="Stam H."/>
            <person name="van den Berg M.A."/>
            <person name="Pel H.J."/>
        </authorList>
    </citation>
    <scope>NUCLEOTIDE SEQUENCE [LARGE SCALE GENOMIC DNA]</scope>
    <source>
        <strain evidence="2 3">CBS 393.64</strain>
    </source>
</reference>
<dbReference type="GeneID" id="25316691"/>
<proteinExistence type="predicted"/>
<sequence length="347" mass="37639">MPNILCTGEEWDCGLLCNIYEYVRDVRDDQGSPAAGFLSSSKAKASVAAKGPWARLEEHYSVVPSQLLSLCLSISLLFYWLNPGNQRRVTICAKRVLRGDQRKAVQRRSYRNCPWFWALVIAQGSRQHADEGCSCVLPLHGWSSSDVSPHCRPAGSLGLAPDDAQRWAGAAGPAAPIRPLPATPQQLNASRPPVPSSDGLAARTATCPPVIYPRGIFDGTKAPAAIVHLTPRSLSLFLQLQGVSETRGSTVLLSLAVNQPHPPPGRTSRHHVSCWSCQFVASSPLLHPLPSRWEPFFHSASCRCPADSESPIFAVACHLGPFDIYHLLPSRLLRARSFDPTGSAGSM</sequence>
<evidence type="ECO:0000313" key="2">
    <source>
        <dbReference type="EMBL" id="KKA21630.1"/>
    </source>
</evidence>
<protein>
    <submittedName>
        <fullName evidence="2">Uncharacterized protein</fullName>
    </submittedName>
</protein>
<accession>A0A0F4YU57</accession>
<dbReference type="EMBL" id="LASV01000177">
    <property type="protein sequence ID" value="KKA21630.1"/>
    <property type="molecule type" value="Genomic_DNA"/>
</dbReference>